<evidence type="ECO:0000313" key="2">
    <source>
        <dbReference type="Proteomes" id="UP000814033"/>
    </source>
</evidence>
<organism evidence="1 2">
    <name type="scientific">Auriscalpium vulgare</name>
    <dbReference type="NCBI Taxonomy" id="40419"/>
    <lineage>
        <taxon>Eukaryota</taxon>
        <taxon>Fungi</taxon>
        <taxon>Dikarya</taxon>
        <taxon>Basidiomycota</taxon>
        <taxon>Agaricomycotina</taxon>
        <taxon>Agaricomycetes</taxon>
        <taxon>Russulales</taxon>
        <taxon>Auriscalpiaceae</taxon>
        <taxon>Auriscalpium</taxon>
    </lineage>
</organism>
<reference evidence="1" key="2">
    <citation type="journal article" date="2022" name="New Phytol.">
        <title>Evolutionary transition to the ectomycorrhizal habit in the genomes of a hyperdiverse lineage of mushroom-forming fungi.</title>
        <authorList>
            <person name="Looney B."/>
            <person name="Miyauchi S."/>
            <person name="Morin E."/>
            <person name="Drula E."/>
            <person name="Courty P.E."/>
            <person name="Kohler A."/>
            <person name="Kuo A."/>
            <person name="LaButti K."/>
            <person name="Pangilinan J."/>
            <person name="Lipzen A."/>
            <person name="Riley R."/>
            <person name="Andreopoulos W."/>
            <person name="He G."/>
            <person name="Johnson J."/>
            <person name="Nolan M."/>
            <person name="Tritt A."/>
            <person name="Barry K.W."/>
            <person name="Grigoriev I.V."/>
            <person name="Nagy L.G."/>
            <person name="Hibbett D."/>
            <person name="Henrissat B."/>
            <person name="Matheny P.B."/>
            <person name="Labbe J."/>
            <person name="Martin F.M."/>
        </authorList>
    </citation>
    <scope>NUCLEOTIDE SEQUENCE</scope>
    <source>
        <strain evidence="1">FP105234-sp</strain>
    </source>
</reference>
<accession>A0ACB8RVP8</accession>
<gene>
    <name evidence="1" type="ORF">FA95DRAFT_1153694</name>
</gene>
<dbReference type="EMBL" id="MU275896">
    <property type="protein sequence ID" value="KAI0047871.1"/>
    <property type="molecule type" value="Genomic_DNA"/>
</dbReference>
<protein>
    <submittedName>
        <fullName evidence="1">Uncharacterized protein</fullName>
    </submittedName>
</protein>
<reference evidence="1" key="1">
    <citation type="submission" date="2021-02" db="EMBL/GenBank/DDBJ databases">
        <authorList>
            <consortium name="DOE Joint Genome Institute"/>
            <person name="Ahrendt S."/>
            <person name="Looney B.P."/>
            <person name="Miyauchi S."/>
            <person name="Morin E."/>
            <person name="Drula E."/>
            <person name="Courty P.E."/>
            <person name="Chicoki N."/>
            <person name="Fauchery L."/>
            <person name="Kohler A."/>
            <person name="Kuo A."/>
            <person name="Labutti K."/>
            <person name="Pangilinan J."/>
            <person name="Lipzen A."/>
            <person name="Riley R."/>
            <person name="Andreopoulos W."/>
            <person name="He G."/>
            <person name="Johnson J."/>
            <person name="Barry K.W."/>
            <person name="Grigoriev I.V."/>
            <person name="Nagy L."/>
            <person name="Hibbett D."/>
            <person name="Henrissat B."/>
            <person name="Matheny P.B."/>
            <person name="Labbe J."/>
            <person name="Martin F."/>
        </authorList>
    </citation>
    <scope>NUCLEOTIDE SEQUENCE</scope>
    <source>
        <strain evidence="1">FP105234-sp</strain>
    </source>
</reference>
<name>A0ACB8RVP8_9AGAM</name>
<keyword evidence="2" id="KW-1185">Reference proteome</keyword>
<evidence type="ECO:0000313" key="1">
    <source>
        <dbReference type="EMBL" id="KAI0047871.1"/>
    </source>
</evidence>
<comment type="caution">
    <text evidence="1">The sequence shown here is derived from an EMBL/GenBank/DDBJ whole genome shotgun (WGS) entry which is preliminary data.</text>
</comment>
<proteinExistence type="predicted"/>
<sequence>MCSDTMRNATTGCQYPGCDKAVWNDPDGSYSLFCGITHLRAMAKLPQQAGAAPAVTCKNCCARPVYVQNGRAHDFCGKRCADAYRNQPISGPRANLNSSEEDEPSTECSLKGCNKPVFVTASGTASRFCSNRHRINAVLFGEEEACLMCAKYPKAKIDERLSEFCSKTCSTAAFAKAPMILQLPENHQMYKNVSAQFIDQWKHTTQKPTIEKIWKIISNSTANDKFARYQLAVERRTNLDKGNSKRRWHGTIRACTLGNDEYDTTLCPETSTSCSLCSIIRSSFQLAKFGARTNFGRFGAGLYTSATSSKANDYVHEQCSSSKAMLLNDVVLGKTKKLTSNYPTLTQPPAGFDSVIGEPGGDLNYDESIGA</sequence>
<dbReference type="Proteomes" id="UP000814033">
    <property type="component" value="Unassembled WGS sequence"/>
</dbReference>